<keyword evidence="2" id="KW-1185">Reference proteome</keyword>
<evidence type="ECO:0000313" key="2">
    <source>
        <dbReference type="Proteomes" id="UP001449657"/>
    </source>
</evidence>
<accession>A0ABZ2YX38</accession>
<dbReference type="Proteomes" id="UP001449657">
    <property type="component" value="Chromosome"/>
</dbReference>
<dbReference type="EMBL" id="CP150096">
    <property type="protein sequence ID" value="WZN44368.1"/>
    <property type="molecule type" value="Genomic_DNA"/>
</dbReference>
<name>A0ABZ2YX38_9BACT</name>
<dbReference type="Pfam" id="PF15428">
    <property type="entry name" value="Imm26"/>
    <property type="match status" value="1"/>
</dbReference>
<organism evidence="1 2">
    <name type="scientific">Chitinophaga caseinilytica</name>
    <dbReference type="NCBI Taxonomy" id="2267521"/>
    <lineage>
        <taxon>Bacteria</taxon>
        <taxon>Pseudomonadati</taxon>
        <taxon>Bacteroidota</taxon>
        <taxon>Chitinophagia</taxon>
        <taxon>Chitinophagales</taxon>
        <taxon>Chitinophagaceae</taxon>
        <taxon>Chitinophaga</taxon>
    </lineage>
</organism>
<evidence type="ECO:0000313" key="1">
    <source>
        <dbReference type="EMBL" id="WZN44368.1"/>
    </source>
</evidence>
<sequence>MARKTSKPGAVFCIPLEENLFAYARQITAALFECFDFFGNQREDATVVAQQPVLFTLSVHKYVHTDSKWEPIGEVPVPENYPMPLFFHQDIGNEDICHLVDTKGNRTYVPRAACVGYERRAVWDYEHVESRLIDHYHNRENKWEKLLRVKL</sequence>
<proteinExistence type="predicted"/>
<dbReference type="RefSeq" id="WP_341839152.1">
    <property type="nucleotide sequence ID" value="NZ_CP149792.1"/>
</dbReference>
<gene>
    <name evidence="1" type="ORF">WJU22_15840</name>
</gene>
<reference evidence="1 2" key="1">
    <citation type="submission" date="2024-03" db="EMBL/GenBank/DDBJ databases">
        <title>Chitinophaga caseinilytica sp. nov., a casein hydrolysing bacterium isolated from forest soil.</title>
        <authorList>
            <person name="Lee D.S."/>
            <person name="Han D.M."/>
            <person name="Baek J.H."/>
            <person name="Choi D.G."/>
            <person name="Jeon J.H."/>
            <person name="Jeon C.O."/>
        </authorList>
    </citation>
    <scope>NUCLEOTIDE SEQUENCE [LARGE SCALE GENOMIC DNA]</scope>
    <source>
        <strain evidence="1 2">KACC 19118</strain>
    </source>
</reference>
<dbReference type="InterPro" id="IPR029278">
    <property type="entry name" value="Imm26"/>
</dbReference>
<protein>
    <submittedName>
        <fullName evidence="1">Imm26 family immunity protein</fullName>
    </submittedName>
</protein>